<evidence type="ECO:0000313" key="2">
    <source>
        <dbReference type="Proteomes" id="UP001055879"/>
    </source>
</evidence>
<organism evidence="1 2">
    <name type="scientific">Arctium lappa</name>
    <name type="common">Greater burdock</name>
    <name type="synonym">Lappa major</name>
    <dbReference type="NCBI Taxonomy" id="4217"/>
    <lineage>
        <taxon>Eukaryota</taxon>
        <taxon>Viridiplantae</taxon>
        <taxon>Streptophyta</taxon>
        <taxon>Embryophyta</taxon>
        <taxon>Tracheophyta</taxon>
        <taxon>Spermatophyta</taxon>
        <taxon>Magnoliopsida</taxon>
        <taxon>eudicotyledons</taxon>
        <taxon>Gunneridae</taxon>
        <taxon>Pentapetalae</taxon>
        <taxon>asterids</taxon>
        <taxon>campanulids</taxon>
        <taxon>Asterales</taxon>
        <taxon>Asteraceae</taxon>
        <taxon>Carduoideae</taxon>
        <taxon>Cardueae</taxon>
        <taxon>Arctiinae</taxon>
        <taxon>Arctium</taxon>
    </lineage>
</organism>
<protein>
    <submittedName>
        <fullName evidence="1">Uncharacterized protein</fullName>
    </submittedName>
</protein>
<reference evidence="2" key="1">
    <citation type="journal article" date="2022" name="Mol. Ecol. Resour.">
        <title>The genomes of chicory, endive, great burdock and yacon provide insights into Asteraceae palaeo-polyploidization history and plant inulin production.</title>
        <authorList>
            <person name="Fan W."/>
            <person name="Wang S."/>
            <person name="Wang H."/>
            <person name="Wang A."/>
            <person name="Jiang F."/>
            <person name="Liu H."/>
            <person name="Zhao H."/>
            <person name="Xu D."/>
            <person name="Zhang Y."/>
        </authorList>
    </citation>
    <scope>NUCLEOTIDE SEQUENCE [LARGE SCALE GENOMIC DNA]</scope>
    <source>
        <strain evidence="2">cv. Niubang</strain>
    </source>
</reference>
<reference evidence="1 2" key="2">
    <citation type="journal article" date="2022" name="Mol. Ecol. Resour.">
        <title>The genomes of chicory, endive, great burdock and yacon provide insights into Asteraceae paleo-polyploidization history and plant inulin production.</title>
        <authorList>
            <person name="Fan W."/>
            <person name="Wang S."/>
            <person name="Wang H."/>
            <person name="Wang A."/>
            <person name="Jiang F."/>
            <person name="Liu H."/>
            <person name="Zhao H."/>
            <person name="Xu D."/>
            <person name="Zhang Y."/>
        </authorList>
    </citation>
    <scope>NUCLEOTIDE SEQUENCE [LARGE SCALE GENOMIC DNA]</scope>
    <source>
        <strain evidence="2">cv. Niubang</strain>
    </source>
</reference>
<gene>
    <name evidence="1" type="ORF">L6452_02872</name>
</gene>
<evidence type="ECO:0000313" key="1">
    <source>
        <dbReference type="EMBL" id="KAI3771705.1"/>
    </source>
</evidence>
<keyword evidence="2" id="KW-1185">Reference proteome</keyword>
<dbReference type="Proteomes" id="UP001055879">
    <property type="component" value="Linkage Group LG01"/>
</dbReference>
<comment type="caution">
    <text evidence="1">The sequence shown here is derived from an EMBL/GenBank/DDBJ whole genome shotgun (WGS) entry which is preliminary data.</text>
</comment>
<name>A0ACB9FKN8_ARCLA</name>
<proteinExistence type="predicted"/>
<dbReference type="EMBL" id="CM042047">
    <property type="protein sequence ID" value="KAI3771705.1"/>
    <property type="molecule type" value="Genomic_DNA"/>
</dbReference>
<accession>A0ACB9FKN8</accession>
<sequence length="67" mass="7650">MDTFEGLNGEDENTHTNTYIVISLLFADLGIHPILILILILIFNFDFDLVRSKINRFRIGSNLVGKK</sequence>